<proteinExistence type="predicted"/>
<accession>A0A9W6YEU9</accession>
<protein>
    <submittedName>
        <fullName evidence="2">Unnamed protein product</fullName>
    </submittedName>
</protein>
<name>A0A9W6YEU9_9STRA</name>
<keyword evidence="3" id="KW-1185">Reference proteome</keyword>
<evidence type="ECO:0000313" key="3">
    <source>
        <dbReference type="Proteomes" id="UP001165121"/>
    </source>
</evidence>
<reference evidence="2" key="1">
    <citation type="submission" date="2023-04" db="EMBL/GenBank/DDBJ databases">
        <title>Phytophthora fragariaefolia NBRC 109709.</title>
        <authorList>
            <person name="Ichikawa N."/>
            <person name="Sato H."/>
            <person name="Tonouchi N."/>
        </authorList>
    </citation>
    <scope>NUCLEOTIDE SEQUENCE</scope>
    <source>
        <strain evidence="2">NBRC 109709</strain>
    </source>
</reference>
<feature type="compositionally biased region" description="Low complexity" evidence="1">
    <location>
        <begin position="41"/>
        <end position="51"/>
    </location>
</feature>
<organism evidence="2 3">
    <name type="scientific">Phytophthora fragariaefolia</name>
    <dbReference type="NCBI Taxonomy" id="1490495"/>
    <lineage>
        <taxon>Eukaryota</taxon>
        <taxon>Sar</taxon>
        <taxon>Stramenopiles</taxon>
        <taxon>Oomycota</taxon>
        <taxon>Peronosporomycetes</taxon>
        <taxon>Peronosporales</taxon>
        <taxon>Peronosporaceae</taxon>
        <taxon>Phytophthora</taxon>
    </lineage>
</organism>
<evidence type="ECO:0000256" key="1">
    <source>
        <dbReference type="SAM" id="MobiDB-lite"/>
    </source>
</evidence>
<dbReference type="EMBL" id="BSXT01006023">
    <property type="protein sequence ID" value="GMF61747.1"/>
    <property type="molecule type" value="Genomic_DNA"/>
</dbReference>
<feature type="compositionally biased region" description="Low complexity" evidence="1">
    <location>
        <begin position="104"/>
        <end position="120"/>
    </location>
</feature>
<sequence>MELLPEETLPLLDEQQSIDCTKEVGEDQRQQSARRTPLPIAGAAATDGGAPAHRRAAAELQGQETQDQGGAAAGGQRCASCVAADLCAAAQSEAGGGAGEHETQGAVPAGEAAGQEPPEALVQTQRVKR</sequence>
<feature type="region of interest" description="Disordered" evidence="1">
    <location>
        <begin position="1"/>
        <end position="75"/>
    </location>
</feature>
<feature type="compositionally biased region" description="Basic and acidic residues" evidence="1">
    <location>
        <begin position="20"/>
        <end position="29"/>
    </location>
</feature>
<dbReference type="AlphaFoldDB" id="A0A9W6YEU9"/>
<comment type="caution">
    <text evidence="2">The sequence shown here is derived from an EMBL/GenBank/DDBJ whole genome shotgun (WGS) entry which is preliminary data.</text>
</comment>
<feature type="region of interest" description="Disordered" evidence="1">
    <location>
        <begin position="93"/>
        <end position="129"/>
    </location>
</feature>
<gene>
    <name evidence="2" type="ORF">Pfra01_002687300</name>
</gene>
<evidence type="ECO:0000313" key="2">
    <source>
        <dbReference type="EMBL" id="GMF61747.1"/>
    </source>
</evidence>
<dbReference type="Proteomes" id="UP001165121">
    <property type="component" value="Unassembled WGS sequence"/>
</dbReference>
<feature type="compositionally biased region" description="Low complexity" evidence="1">
    <location>
        <begin position="61"/>
        <end position="75"/>
    </location>
</feature>
<feature type="compositionally biased region" description="Low complexity" evidence="1">
    <location>
        <begin position="1"/>
        <end position="14"/>
    </location>
</feature>